<evidence type="ECO:0000256" key="3">
    <source>
        <dbReference type="SAM" id="SignalP"/>
    </source>
</evidence>
<keyword evidence="3" id="KW-0732">Signal</keyword>
<evidence type="ECO:0000256" key="1">
    <source>
        <dbReference type="ARBA" id="ARBA00004613"/>
    </source>
</evidence>
<proteinExistence type="predicted"/>
<sequence>MEAVKLFIVFLLVVLLQVMGAFSGPLSGEEQDAAAVWSLDTWQRDHPLEQRLSMRLAEIIKRSKAQQFHGLMGRSSGTQRSAVKDGSFGGLMGRRTLGEGKMLLLCAFF</sequence>
<dbReference type="PANTHER" id="PTHR11250">
    <property type="entry name" value="TACHYKININ"/>
    <property type="match status" value="1"/>
</dbReference>
<evidence type="ECO:0000313" key="4">
    <source>
        <dbReference type="Ensembl" id="ENSPMGP00000008433.1"/>
    </source>
</evidence>
<keyword evidence="2" id="KW-0964">Secreted</keyword>
<dbReference type="STRING" id="409849.ENSPMGP00000008433"/>
<reference evidence="4" key="1">
    <citation type="submission" date="2025-08" db="UniProtKB">
        <authorList>
            <consortium name="Ensembl"/>
        </authorList>
    </citation>
    <scope>IDENTIFICATION</scope>
</reference>
<organism evidence="4 5">
    <name type="scientific">Periophthalmus magnuspinnatus</name>
    <dbReference type="NCBI Taxonomy" id="409849"/>
    <lineage>
        <taxon>Eukaryota</taxon>
        <taxon>Metazoa</taxon>
        <taxon>Chordata</taxon>
        <taxon>Craniata</taxon>
        <taxon>Vertebrata</taxon>
        <taxon>Euteleostomi</taxon>
        <taxon>Actinopterygii</taxon>
        <taxon>Neopterygii</taxon>
        <taxon>Teleostei</taxon>
        <taxon>Neoteleostei</taxon>
        <taxon>Acanthomorphata</taxon>
        <taxon>Gobiaria</taxon>
        <taxon>Gobiiformes</taxon>
        <taxon>Gobioidei</taxon>
        <taxon>Gobiidae</taxon>
        <taxon>Oxudercinae</taxon>
        <taxon>Periophthalmus</taxon>
    </lineage>
</organism>
<comment type="subcellular location">
    <subcellularLocation>
        <location evidence="1">Secreted</location>
    </subcellularLocation>
</comment>
<keyword evidence="5" id="KW-1185">Reference proteome</keyword>
<evidence type="ECO:0000313" key="5">
    <source>
        <dbReference type="Proteomes" id="UP000261520"/>
    </source>
</evidence>
<reference evidence="4" key="2">
    <citation type="submission" date="2025-09" db="UniProtKB">
        <authorList>
            <consortium name="Ensembl"/>
        </authorList>
    </citation>
    <scope>IDENTIFICATION</scope>
</reference>
<feature type="signal peptide" evidence="3">
    <location>
        <begin position="1"/>
        <end position="23"/>
    </location>
</feature>
<name>A0A3B3ZUP0_9GOBI</name>
<dbReference type="GO" id="GO:0005576">
    <property type="term" value="C:extracellular region"/>
    <property type="evidence" value="ECO:0007669"/>
    <property type="project" value="UniProtKB-SubCell"/>
</dbReference>
<accession>A0A3B3ZUP0</accession>
<feature type="chain" id="PRO_5017384240" evidence="3">
    <location>
        <begin position="24"/>
        <end position="109"/>
    </location>
</feature>
<dbReference type="PANTHER" id="PTHR11250:SF5">
    <property type="entry name" value="PROTACHYKININ-1-LIKE ISOFORM X1-RELATED"/>
    <property type="match status" value="1"/>
</dbReference>
<dbReference type="Proteomes" id="UP000261520">
    <property type="component" value="Unplaced"/>
</dbReference>
<dbReference type="Ensembl" id="ENSPMGT00000008972.1">
    <property type="protein sequence ID" value="ENSPMGP00000008433.1"/>
    <property type="gene ID" value="ENSPMGG00000006974.1"/>
</dbReference>
<protein>
    <submittedName>
        <fullName evidence="4">Uncharacterized protein</fullName>
    </submittedName>
</protein>
<evidence type="ECO:0000256" key="2">
    <source>
        <dbReference type="ARBA" id="ARBA00022525"/>
    </source>
</evidence>
<dbReference type="AlphaFoldDB" id="A0A3B3ZUP0"/>